<dbReference type="PANTHER" id="PTHR47049:SF5">
    <property type="entry name" value="PIEZO-TYPE MECHANOSENSITIVE ION CHANNEL COMPONENT"/>
    <property type="match status" value="1"/>
</dbReference>
<feature type="transmembrane region" description="Helical" evidence="1">
    <location>
        <begin position="39"/>
        <end position="60"/>
    </location>
</feature>
<evidence type="ECO:0000259" key="2">
    <source>
        <dbReference type="Pfam" id="PF24874"/>
    </source>
</evidence>
<accession>A0A2J8IWH4</accession>
<sequence>SSLSDDQVPEAFLVMLLIQFSTMVVDRALYLRKTVLGKLAFQVVLVLAIHLWMFFILPAVTERMFNQNVVAQLWYFVKCIYFALSAYQIRCGYPTRILGNFLTKKYNHLNLFLFQGFRLVPFLVELRAVMDWVWTDTTLSLSSWMCVEDIYANIFIIKCSRETEKIHWLEMTELEEFSVFSGC</sequence>
<keyword evidence="1" id="KW-0812">Transmembrane</keyword>
<dbReference type="Proteomes" id="UP000236370">
    <property type="component" value="Unassembled WGS sequence"/>
</dbReference>
<evidence type="ECO:0000256" key="1">
    <source>
        <dbReference type="SAM" id="Phobius"/>
    </source>
</evidence>
<keyword evidence="1" id="KW-1133">Transmembrane helix</keyword>
<organism evidence="3 4">
    <name type="scientific">Pan troglodytes</name>
    <name type="common">Chimpanzee</name>
    <dbReference type="NCBI Taxonomy" id="9598"/>
    <lineage>
        <taxon>Eukaryota</taxon>
        <taxon>Metazoa</taxon>
        <taxon>Chordata</taxon>
        <taxon>Craniata</taxon>
        <taxon>Vertebrata</taxon>
        <taxon>Euteleostomi</taxon>
        <taxon>Mammalia</taxon>
        <taxon>Eutheria</taxon>
        <taxon>Euarchontoglires</taxon>
        <taxon>Primates</taxon>
        <taxon>Haplorrhini</taxon>
        <taxon>Catarrhini</taxon>
        <taxon>Hominidae</taxon>
        <taxon>Pan</taxon>
    </lineage>
</organism>
<feature type="transmembrane region" description="Helical" evidence="1">
    <location>
        <begin position="12"/>
        <end position="30"/>
    </location>
</feature>
<evidence type="ECO:0000313" key="4">
    <source>
        <dbReference type="Proteomes" id="UP000236370"/>
    </source>
</evidence>
<dbReference type="EMBL" id="NBAG03000568">
    <property type="protein sequence ID" value="PNI14868.1"/>
    <property type="molecule type" value="Genomic_DNA"/>
</dbReference>
<reference evidence="3 4" key="1">
    <citation type="submission" date="2017-12" db="EMBL/GenBank/DDBJ databases">
        <title>High-resolution comparative analysis of great ape genomes.</title>
        <authorList>
            <person name="Pollen A."/>
            <person name="Hastie A."/>
            <person name="Hormozdiari F."/>
            <person name="Dougherty M."/>
            <person name="Liu R."/>
            <person name="Chaisson M."/>
            <person name="Hoppe E."/>
            <person name="Hill C."/>
            <person name="Pang A."/>
            <person name="Hillier L."/>
            <person name="Baker C."/>
            <person name="Armstrong J."/>
            <person name="Shendure J."/>
            <person name="Paten B."/>
            <person name="Wilson R."/>
            <person name="Chao H."/>
            <person name="Schneider V."/>
            <person name="Ventura M."/>
            <person name="Kronenberg Z."/>
            <person name="Murali S."/>
            <person name="Gordon D."/>
            <person name="Cantsilieris S."/>
            <person name="Munson K."/>
            <person name="Nelson B."/>
            <person name="Raja A."/>
            <person name="Underwood J."/>
            <person name="Diekhans M."/>
            <person name="Fiddes I."/>
            <person name="Haussler D."/>
            <person name="Eichler E."/>
        </authorList>
    </citation>
    <scope>NUCLEOTIDE SEQUENCE [LARGE SCALE GENOMIC DNA]</scope>
    <source>
        <strain evidence="3">Yerkes chimp pedigree #C0471</strain>
    </source>
</reference>
<dbReference type="Pfam" id="PF24874">
    <property type="entry name" value="Piezo_THU9_anchor"/>
    <property type="match status" value="1"/>
</dbReference>
<dbReference type="InterPro" id="IPR056770">
    <property type="entry name" value="Piezo_THU9_anchor"/>
</dbReference>
<keyword evidence="1" id="KW-0472">Membrane</keyword>
<feature type="domain" description="Piezo THU9 and anchor" evidence="2">
    <location>
        <begin position="2"/>
        <end position="165"/>
    </location>
</feature>
<name>A0A2J8IWH4_PANTR</name>
<evidence type="ECO:0000313" key="3">
    <source>
        <dbReference type="EMBL" id="PNI14868.1"/>
    </source>
</evidence>
<dbReference type="GO" id="GO:0016020">
    <property type="term" value="C:membrane"/>
    <property type="evidence" value="ECO:0007669"/>
    <property type="project" value="InterPro"/>
</dbReference>
<protein>
    <submittedName>
        <fullName evidence="3">PIEZO1 isoform 9</fullName>
    </submittedName>
</protein>
<gene>
    <name evidence="3" type="ORF">CK820_G0052505</name>
</gene>
<feature type="transmembrane region" description="Helical" evidence="1">
    <location>
        <begin position="72"/>
        <end position="89"/>
    </location>
</feature>
<comment type="caution">
    <text evidence="3">The sequence shown here is derived from an EMBL/GenBank/DDBJ whole genome shotgun (WGS) entry which is preliminary data.</text>
</comment>
<dbReference type="InterPro" id="IPR027272">
    <property type="entry name" value="Piezo"/>
</dbReference>
<feature type="non-terminal residue" evidence="3">
    <location>
        <position position="1"/>
    </location>
</feature>
<dbReference type="GO" id="GO:0008381">
    <property type="term" value="F:mechanosensitive monoatomic ion channel activity"/>
    <property type="evidence" value="ECO:0007669"/>
    <property type="project" value="InterPro"/>
</dbReference>
<proteinExistence type="predicted"/>
<dbReference type="PANTHER" id="PTHR47049">
    <property type="entry name" value="PIEZO-TYPE MECHANOSENSITIVE ION CHANNEL HOMOLOG"/>
    <property type="match status" value="1"/>
</dbReference>
<dbReference type="AlphaFoldDB" id="A0A2J8IWH4"/>